<proteinExistence type="predicted"/>
<feature type="compositionally biased region" description="Polar residues" evidence="1">
    <location>
        <begin position="182"/>
        <end position="191"/>
    </location>
</feature>
<feature type="transmembrane region" description="Helical" evidence="2">
    <location>
        <begin position="70"/>
        <end position="88"/>
    </location>
</feature>
<name>A0A448TK28_9CORY</name>
<dbReference type="RefSeq" id="WP_005526365.1">
    <property type="nucleotide sequence ID" value="NZ_CAUOLB010000007.1"/>
</dbReference>
<dbReference type="EMBL" id="UARK01000023">
    <property type="protein sequence ID" value="SPW30772.1"/>
    <property type="molecule type" value="Genomic_DNA"/>
</dbReference>
<evidence type="ECO:0000313" key="3">
    <source>
        <dbReference type="EMBL" id="SPW30772.1"/>
    </source>
</evidence>
<keyword evidence="2" id="KW-0812">Transmembrane</keyword>
<evidence type="ECO:0000256" key="1">
    <source>
        <dbReference type="SAM" id="MobiDB-lite"/>
    </source>
</evidence>
<sequence>MSEPKPDLATLEKQAAGTISLKSGRGYLIVAWALFTIGLLLPHAGSLSGWQVLMWHKTIDGIHIGIVESVFVWLGTLGLVISGGLLLITKRTIFANITYLLTGMALLASLFGMWMRLQDKETTGGPGLGLGFLLQVLAVIITTYALSVMILRRSDEQKAIAQQRAASEDLDEVGYAQRAALVSQQQNTPETNPLLVDDRRKRAAERHHTKKTKN</sequence>
<organism evidence="3 4">
    <name type="scientific">Corynebacterium matruchotii</name>
    <dbReference type="NCBI Taxonomy" id="43768"/>
    <lineage>
        <taxon>Bacteria</taxon>
        <taxon>Bacillati</taxon>
        <taxon>Actinomycetota</taxon>
        <taxon>Actinomycetes</taxon>
        <taxon>Mycobacteriales</taxon>
        <taxon>Corynebacteriaceae</taxon>
        <taxon>Corynebacterium</taxon>
    </lineage>
</organism>
<reference evidence="3 4" key="1">
    <citation type="submission" date="2018-06" db="EMBL/GenBank/DDBJ databases">
        <authorList>
            <consortium name="Pathogen Informatics"/>
            <person name="Doyle S."/>
        </authorList>
    </citation>
    <scope>NUCLEOTIDE SEQUENCE [LARGE SCALE GENOMIC DNA]</scope>
    <source>
        <strain evidence="3 4">NCTC10254</strain>
    </source>
</reference>
<protein>
    <submittedName>
        <fullName evidence="3">Hypothetical membrane protein</fullName>
    </submittedName>
</protein>
<keyword evidence="2" id="KW-1133">Transmembrane helix</keyword>
<dbReference type="AlphaFoldDB" id="A0A448TK28"/>
<accession>A0A448TK28</accession>
<comment type="caution">
    <text evidence="3">The sequence shown here is derived from an EMBL/GenBank/DDBJ whole genome shotgun (WGS) entry which is preliminary data.</text>
</comment>
<feature type="transmembrane region" description="Helical" evidence="2">
    <location>
        <begin position="93"/>
        <end position="115"/>
    </location>
</feature>
<feature type="transmembrane region" description="Helical" evidence="2">
    <location>
        <begin position="27"/>
        <end position="50"/>
    </location>
</feature>
<feature type="compositionally biased region" description="Basic residues" evidence="1">
    <location>
        <begin position="201"/>
        <end position="214"/>
    </location>
</feature>
<feature type="region of interest" description="Disordered" evidence="1">
    <location>
        <begin position="181"/>
        <end position="214"/>
    </location>
</feature>
<dbReference type="Proteomes" id="UP000249886">
    <property type="component" value="Unassembled WGS sequence"/>
</dbReference>
<gene>
    <name evidence="3" type="ORF">NCTC10254_01880</name>
</gene>
<evidence type="ECO:0000313" key="4">
    <source>
        <dbReference type="Proteomes" id="UP000249886"/>
    </source>
</evidence>
<feature type="transmembrane region" description="Helical" evidence="2">
    <location>
        <begin position="127"/>
        <end position="151"/>
    </location>
</feature>
<keyword evidence="2" id="KW-0472">Membrane</keyword>
<dbReference type="GeneID" id="84574090"/>
<evidence type="ECO:0000256" key="2">
    <source>
        <dbReference type="SAM" id="Phobius"/>
    </source>
</evidence>